<organism evidence="3 4">
    <name type="scientific">Felis catus</name>
    <name type="common">Cat</name>
    <name type="synonym">Felis silvestris catus</name>
    <dbReference type="NCBI Taxonomy" id="9685"/>
    <lineage>
        <taxon>Eukaryota</taxon>
        <taxon>Metazoa</taxon>
        <taxon>Chordata</taxon>
        <taxon>Craniata</taxon>
        <taxon>Vertebrata</taxon>
        <taxon>Euteleostomi</taxon>
        <taxon>Mammalia</taxon>
        <taxon>Eutheria</taxon>
        <taxon>Laurasiatheria</taxon>
        <taxon>Carnivora</taxon>
        <taxon>Feliformia</taxon>
        <taxon>Felidae</taxon>
        <taxon>Felinae</taxon>
        <taxon>Felis</taxon>
    </lineage>
</organism>
<feature type="compositionally biased region" description="Gly residues" evidence="1">
    <location>
        <begin position="40"/>
        <end position="50"/>
    </location>
</feature>
<feature type="region of interest" description="Disordered" evidence="1">
    <location>
        <begin position="23"/>
        <end position="69"/>
    </location>
</feature>
<evidence type="ECO:0008006" key="5">
    <source>
        <dbReference type="Google" id="ProtNLM"/>
    </source>
</evidence>
<feature type="compositionally biased region" description="Low complexity" evidence="1">
    <location>
        <begin position="187"/>
        <end position="197"/>
    </location>
</feature>
<evidence type="ECO:0000313" key="3">
    <source>
        <dbReference type="Ensembl" id="ENSFCTP00005039406.1"/>
    </source>
</evidence>
<feature type="compositionally biased region" description="Basic and acidic residues" evidence="1">
    <location>
        <begin position="363"/>
        <end position="379"/>
    </location>
</feature>
<dbReference type="InterPro" id="IPR039303">
    <property type="entry name" value="CCDC50"/>
</dbReference>
<feature type="compositionally biased region" description="Basic and acidic residues" evidence="1">
    <location>
        <begin position="330"/>
        <end position="354"/>
    </location>
</feature>
<feature type="region of interest" description="Disordered" evidence="1">
    <location>
        <begin position="187"/>
        <end position="224"/>
    </location>
</feature>
<proteinExistence type="predicted"/>
<feature type="region of interest" description="Disordered" evidence="1">
    <location>
        <begin position="330"/>
        <end position="421"/>
    </location>
</feature>
<dbReference type="PANTHER" id="PTHR22115">
    <property type="entry name" value="C3ORF6 PROTEIN-RELATED"/>
    <property type="match status" value="1"/>
</dbReference>
<keyword evidence="4" id="KW-1185">Reference proteome</keyword>
<name>A0ABI7YX11_FELCA</name>
<reference evidence="3" key="2">
    <citation type="submission" date="2025-08" db="UniProtKB">
        <authorList>
            <consortium name="Ensembl"/>
        </authorList>
    </citation>
    <scope>IDENTIFICATION</scope>
    <source>
        <strain evidence="3">breed Abyssinian</strain>
    </source>
</reference>
<feature type="compositionally biased region" description="Low complexity" evidence="1">
    <location>
        <begin position="51"/>
        <end position="61"/>
    </location>
</feature>
<dbReference type="PANTHER" id="PTHR22115:SF1">
    <property type="entry name" value="COILED-COIL DOMAIN-CONTAINING PROTEIN 50"/>
    <property type="match status" value="1"/>
</dbReference>
<accession>A0ABI7YX11</accession>
<gene>
    <name evidence="3" type="primary">CCDC50</name>
</gene>
<dbReference type="Ensembl" id="ENSFCTT00005053602.1">
    <property type="protein sequence ID" value="ENSFCTP00005039406.1"/>
    <property type="gene ID" value="ENSFCTG00005018544.1"/>
</dbReference>
<evidence type="ECO:0000256" key="2">
    <source>
        <dbReference type="SAM" id="SignalP"/>
    </source>
</evidence>
<evidence type="ECO:0000256" key="1">
    <source>
        <dbReference type="SAM" id="MobiDB-lite"/>
    </source>
</evidence>
<feature type="signal peptide" evidence="2">
    <location>
        <begin position="1"/>
        <end position="26"/>
    </location>
</feature>
<feature type="region of interest" description="Disordered" evidence="1">
    <location>
        <begin position="237"/>
        <end position="258"/>
    </location>
</feature>
<reference evidence="3" key="3">
    <citation type="submission" date="2025-09" db="UniProtKB">
        <authorList>
            <consortium name="Ensembl"/>
        </authorList>
    </citation>
    <scope>IDENTIFICATION</scope>
    <source>
        <strain evidence="3">breed Abyssinian</strain>
    </source>
</reference>
<feature type="compositionally biased region" description="Basic and acidic residues" evidence="1">
    <location>
        <begin position="24"/>
        <end position="36"/>
    </location>
</feature>
<evidence type="ECO:0000313" key="4">
    <source>
        <dbReference type="Proteomes" id="UP000823872"/>
    </source>
</evidence>
<feature type="chain" id="PRO_5046450001" description="Coiled-coil domain containing 50" evidence="2">
    <location>
        <begin position="27"/>
        <end position="421"/>
    </location>
</feature>
<dbReference type="GeneTree" id="ENSGT00390000011058"/>
<dbReference type="Proteomes" id="UP000823872">
    <property type="component" value="Chromosome C2"/>
</dbReference>
<reference evidence="3 4" key="1">
    <citation type="submission" date="2021-02" db="EMBL/GenBank/DDBJ databases">
        <title>Safari Cat Assemblies.</title>
        <authorList>
            <person name="Bredemeyer K.R."/>
            <person name="Murphy W.J."/>
        </authorList>
    </citation>
    <scope>NUCLEOTIDE SEQUENCE [LARGE SCALE GENOMIC DNA]</scope>
</reference>
<sequence length="421" mass="45704">MLYMPVTIPITFWVTHVAFLLRPSEGHKGPTDRRDPPWGGRQGPGGGGTAGAPASGASQGTKETAGRRPRAPIFARQPLAVAVTDLQLPLPHPLPTQARPPFCLLSPSVLDGPGPFPGSGYLVLIGAGGAGAGGCGGAAGPPAWGAGARLPPPLSPALPRRPLLPQVGARCRPDFAPRRALLLRAGPRSGPAAAAGKRAARGGRDPGPTWLKLASTSPSCRESRKDIARLLQEKELQEEKKRKKHFPESSGSSAYGDNYYYENGGMKPRGMKEAVSTPSRVAHRDQEWYDAEIARKLQEEEILATQVDMRAAQVAQDEEIARLLMAEEKKAYKKAKEREKSSLDKRKHDSDWKPKTTKSAHSKSKESDDPHRSKNDRPARPPPPTMTEAEDLDYTHVTNQHNSTRHFSKSESSHKGFHYKQ</sequence>
<protein>
    <recommendedName>
        <fullName evidence="5">Coiled-coil domain containing 50</fullName>
    </recommendedName>
</protein>
<keyword evidence="2" id="KW-0732">Signal</keyword>